<evidence type="ECO:0000256" key="3">
    <source>
        <dbReference type="ARBA" id="ARBA00022989"/>
    </source>
</evidence>
<evidence type="ECO:0000256" key="2">
    <source>
        <dbReference type="ARBA" id="ARBA00022692"/>
    </source>
</evidence>
<accession>A0ABU9TUJ3</accession>
<comment type="caution">
    <text evidence="7">The sequence shown here is derived from an EMBL/GenBank/DDBJ whole genome shotgun (WGS) entry which is preliminary data.</text>
</comment>
<feature type="transmembrane region" description="Helical" evidence="5">
    <location>
        <begin position="54"/>
        <end position="73"/>
    </location>
</feature>
<feature type="transmembrane region" description="Helical" evidence="5">
    <location>
        <begin position="12"/>
        <end position="42"/>
    </location>
</feature>
<dbReference type="SUPFAM" id="SSF103473">
    <property type="entry name" value="MFS general substrate transporter"/>
    <property type="match status" value="1"/>
</dbReference>
<keyword evidence="3 5" id="KW-1133">Transmembrane helix</keyword>
<dbReference type="EMBL" id="JBBMRA010000014">
    <property type="protein sequence ID" value="MEM5537390.1"/>
    <property type="molecule type" value="Genomic_DNA"/>
</dbReference>
<dbReference type="InterPro" id="IPR052165">
    <property type="entry name" value="Membrane_assoc_protease"/>
</dbReference>
<organism evidence="7 8">
    <name type="scientific">Neptuniibacter pectenicola</name>
    <dbReference type="NCBI Taxonomy" id="1806669"/>
    <lineage>
        <taxon>Bacteria</taxon>
        <taxon>Pseudomonadati</taxon>
        <taxon>Pseudomonadota</taxon>
        <taxon>Gammaproteobacteria</taxon>
        <taxon>Oceanospirillales</taxon>
        <taxon>Oceanospirillaceae</taxon>
        <taxon>Neptuniibacter</taxon>
    </lineage>
</organism>
<dbReference type="PANTHER" id="PTHR33507:SF3">
    <property type="entry name" value="INNER MEMBRANE PROTEIN YBBJ"/>
    <property type="match status" value="1"/>
</dbReference>
<feature type="domain" description="NfeD-like C-terminal" evidence="6">
    <location>
        <begin position="93"/>
        <end position="147"/>
    </location>
</feature>
<comment type="subcellular location">
    <subcellularLocation>
        <location evidence="1">Membrane</location>
        <topology evidence="1">Multi-pass membrane protein</topology>
    </subcellularLocation>
</comment>
<evidence type="ECO:0000259" key="6">
    <source>
        <dbReference type="Pfam" id="PF01957"/>
    </source>
</evidence>
<dbReference type="InterPro" id="IPR036259">
    <property type="entry name" value="MFS_trans_sf"/>
</dbReference>
<keyword evidence="2 5" id="KW-0812">Transmembrane</keyword>
<dbReference type="Proteomes" id="UP001449225">
    <property type="component" value="Unassembled WGS sequence"/>
</dbReference>
<evidence type="ECO:0000256" key="4">
    <source>
        <dbReference type="ARBA" id="ARBA00023136"/>
    </source>
</evidence>
<dbReference type="Pfam" id="PF01957">
    <property type="entry name" value="NfeD"/>
    <property type="match status" value="1"/>
</dbReference>
<dbReference type="PANTHER" id="PTHR33507">
    <property type="entry name" value="INNER MEMBRANE PROTEIN YBBJ"/>
    <property type="match status" value="1"/>
</dbReference>
<evidence type="ECO:0000313" key="7">
    <source>
        <dbReference type="EMBL" id="MEM5537390.1"/>
    </source>
</evidence>
<evidence type="ECO:0000256" key="5">
    <source>
        <dbReference type="SAM" id="Phobius"/>
    </source>
</evidence>
<evidence type="ECO:0000256" key="1">
    <source>
        <dbReference type="ARBA" id="ARBA00004141"/>
    </source>
</evidence>
<name>A0ABU9TUJ3_9GAMM</name>
<protein>
    <submittedName>
        <fullName evidence="7">NfeD family protein</fullName>
    </submittedName>
</protein>
<reference evidence="7 8" key="1">
    <citation type="submission" date="2024-03" db="EMBL/GenBank/DDBJ databases">
        <title>Community enrichment and isolation of bacterial strains for fucoidan degradation.</title>
        <authorList>
            <person name="Sichert A."/>
        </authorList>
    </citation>
    <scope>NUCLEOTIDE SEQUENCE [LARGE SCALE GENOMIC DNA]</scope>
    <source>
        <strain evidence="7 8">AS76</strain>
    </source>
</reference>
<dbReference type="InterPro" id="IPR002810">
    <property type="entry name" value="NfeD-like_C"/>
</dbReference>
<gene>
    <name evidence="7" type="ORF">WNY58_13425</name>
</gene>
<keyword evidence="8" id="KW-1185">Reference proteome</keyword>
<dbReference type="InterPro" id="IPR012340">
    <property type="entry name" value="NA-bd_OB-fold"/>
</dbReference>
<dbReference type="RefSeq" id="WP_067986855.1">
    <property type="nucleotide sequence ID" value="NZ_CAXBCE010000045.1"/>
</dbReference>
<sequence length="149" mass="16295">MIEQLEALSYWHWVIFGLLLLAGEALGAAGFLIGLAVAAFGIGALLATGLVHDWQIQFLLFALLSVVASVVFWKFFRGQNTKDDAVNINNRAAQLIGRKLTLQADVDNGQGKIQIGDTLWKVEAENDLKAGMLIEVYASEGMVLHIREV</sequence>
<proteinExistence type="predicted"/>
<dbReference type="Gene3D" id="2.40.50.140">
    <property type="entry name" value="Nucleic acid-binding proteins"/>
    <property type="match status" value="1"/>
</dbReference>
<keyword evidence="4 5" id="KW-0472">Membrane</keyword>
<evidence type="ECO:0000313" key="8">
    <source>
        <dbReference type="Proteomes" id="UP001449225"/>
    </source>
</evidence>